<dbReference type="OrthoDB" id="2305124at2759"/>
<accession>A0A8H4AUU3</accession>
<sequence length="284" mass="32166">MATTLSGNANESSSSGRLNSGQRIVKKLCLKSIIQNLMKSEETKIINQIEEELKLAREKTSEDDLDLDIVEIDLPSIKTKKREKVLEAIHNIFQAERIDDRLFIKFNGGMKEEIHFALNVSLRQQLPGWWVLNDVVSVVNRNEFRPDVGGWNTRPTRQQRIAPIINSSPPPFLWIEVTFNKTNDRDNALNKISYVKPYCPNTEFVLISIPFGTSSFRTNPNPGVNSVVVAAPRADRPSKAPYLGHWAVGADVNAVQWYKMQWNEHIILGCGACIYFNDVLTCLL</sequence>
<evidence type="ECO:0000313" key="1">
    <source>
        <dbReference type="EMBL" id="KAF0535228.1"/>
    </source>
</evidence>
<name>A0A8H4AUU3_GIGMA</name>
<organism evidence="1 2">
    <name type="scientific">Gigaspora margarita</name>
    <dbReference type="NCBI Taxonomy" id="4874"/>
    <lineage>
        <taxon>Eukaryota</taxon>
        <taxon>Fungi</taxon>
        <taxon>Fungi incertae sedis</taxon>
        <taxon>Mucoromycota</taxon>
        <taxon>Glomeromycotina</taxon>
        <taxon>Glomeromycetes</taxon>
        <taxon>Diversisporales</taxon>
        <taxon>Gigasporaceae</taxon>
        <taxon>Gigaspora</taxon>
    </lineage>
</organism>
<keyword evidence="2" id="KW-1185">Reference proteome</keyword>
<gene>
    <name evidence="1" type="ORF">F8M41_009691</name>
</gene>
<dbReference type="Proteomes" id="UP000439903">
    <property type="component" value="Unassembled WGS sequence"/>
</dbReference>
<proteinExistence type="predicted"/>
<comment type="caution">
    <text evidence="1">The sequence shown here is derived from an EMBL/GenBank/DDBJ whole genome shotgun (WGS) entry which is preliminary data.</text>
</comment>
<dbReference type="EMBL" id="WTPW01000207">
    <property type="protein sequence ID" value="KAF0535228.1"/>
    <property type="molecule type" value="Genomic_DNA"/>
</dbReference>
<evidence type="ECO:0000313" key="2">
    <source>
        <dbReference type="Proteomes" id="UP000439903"/>
    </source>
</evidence>
<dbReference type="AlphaFoldDB" id="A0A8H4AUU3"/>
<reference evidence="1 2" key="1">
    <citation type="journal article" date="2019" name="Environ. Microbiol.">
        <title>At the nexus of three kingdoms: the genome of the mycorrhizal fungus Gigaspora margarita provides insights into plant, endobacterial and fungal interactions.</title>
        <authorList>
            <person name="Venice F."/>
            <person name="Ghignone S."/>
            <person name="Salvioli di Fossalunga A."/>
            <person name="Amselem J."/>
            <person name="Novero M."/>
            <person name="Xianan X."/>
            <person name="Sedzielewska Toro K."/>
            <person name="Morin E."/>
            <person name="Lipzen A."/>
            <person name="Grigoriev I.V."/>
            <person name="Henrissat B."/>
            <person name="Martin F.M."/>
            <person name="Bonfante P."/>
        </authorList>
    </citation>
    <scope>NUCLEOTIDE SEQUENCE [LARGE SCALE GENOMIC DNA]</scope>
    <source>
        <strain evidence="1 2">BEG34</strain>
    </source>
</reference>
<protein>
    <submittedName>
        <fullName evidence="1">Uncharacterized protein</fullName>
    </submittedName>
</protein>